<accession>A0A0W0FBM5</accession>
<dbReference type="SUPFAM" id="SSF51445">
    <property type="entry name" value="(Trans)glycosidases"/>
    <property type="match status" value="1"/>
</dbReference>
<dbReference type="GO" id="GO:0004553">
    <property type="term" value="F:hydrolase activity, hydrolyzing O-glycosyl compounds"/>
    <property type="evidence" value="ECO:0007669"/>
    <property type="project" value="InterPro"/>
</dbReference>
<dbReference type="Proteomes" id="UP000054988">
    <property type="component" value="Unassembled WGS sequence"/>
</dbReference>
<dbReference type="EMBL" id="LATX01002158">
    <property type="protein sequence ID" value="KTB33586.1"/>
    <property type="molecule type" value="Genomic_DNA"/>
</dbReference>
<dbReference type="PANTHER" id="PTHR43863">
    <property type="entry name" value="HYDROLASE, PUTATIVE (AFU_ORTHOLOGUE AFUA_1G03140)-RELATED"/>
    <property type="match status" value="1"/>
</dbReference>
<dbReference type="Gene3D" id="3.20.20.80">
    <property type="entry name" value="Glycosidases"/>
    <property type="match status" value="1"/>
</dbReference>
<dbReference type="Pfam" id="PF21365">
    <property type="entry name" value="Glyco_hydro_31_3rd"/>
    <property type="match status" value="1"/>
</dbReference>
<organism evidence="6 7">
    <name type="scientific">Moniliophthora roreri</name>
    <name type="common">Frosty pod rot fungus</name>
    <name type="synonym">Monilia roreri</name>
    <dbReference type="NCBI Taxonomy" id="221103"/>
    <lineage>
        <taxon>Eukaryota</taxon>
        <taxon>Fungi</taxon>
        <taxon>Dikarya</taxon>
        <taxon>Basidiomycota</taxon>
        <taxon>Agaricomycotina</taxon>
        <taxon>Agaricomycetes</taxon>
        <taxon>Agaricomycetidae</taxon>
        <taxon>Agaricales</taxon>
        <taxon>Marasmiineae</taxon>
        <taxon>Marasmiaceae</taxon>
        <taxon>Moniliophthora</taxon>
    </lineage>
</organism>
<dbReference type="GO" id="GO:0030246">
    <property type="term" value="F:carbohydrate binding"/>
    <property type="evidence" value="ECO:0007669"/>
    <property type="project" value="InterPro"/>
</dbReference>
<evidence type="ECO:0000256" key="2">
    <source>
        <dbReference type="RuleBase" id="RU361185"/>
    </source>
</evidence>
<protein>
    <recommendedName>
        <fullName evidence="8">Glycoside hydrolase family 31 protein</fullName>
    </recommendedName>
</protein>
<feature type="chain" id="PRO_5006901657" description="Glycoside hydrolase family 31 protein" evidence="3">
    <location>
        <begin position="31"/>
        <end position="769"/>
    </location>
</feature>
<evidence type="ECO:0000259" key="4">
    <source>
        <dbReference type="Pfam" id="PF01055"/>
    </source>
</evidence>
<gene>
    <name evidence="6" type="ORF">WG66_13818</name>
</gene>
<keyword evidence="2" id="KW-0378">Hydrolase</keyword>
<dbReference type="InterPro" id="IPR051816">
    <property type="entry name" value="Glycosyl_Hydrolase_31"/>
</dbReference>
<reference evidence="6 7" key="1">
    <citation type="submission" date="2015-12" db="EMBL/GenBank/DDBJ databases">
        <title>Draft genome sequence of Moniliophthora roreri, the causal agent of frosty pod rot of cacao.</title>
        <authorList>
            <person name="Aime M.C."/>
            <person name="Diaz-Valderrama J.R."/>
            <person name="Kijpornyongpan T."/>
            <person name="Phillips-Mora W."/>
        </authorList>
    </citation>
    <scope>NUCLEOTIDE SEQUENCE [LARGE SCALE GENOMIC DNA]</scope>
    <source>
        <strain evidence="6 7">MCA 2952</strain>
    </source>
</reference>
<evidence type="ECO:0000313" key="6">
    <source>
        <dbReference type="EMBL" id="KTB33586.1"/>
    </source>
</evidence>
<dbReference type="InterPro" id="IPR013780">
    <property type="entry name" value="Glyco_hydro_b"/>
</dbReference>
<dbReference type="GO" id="GO:0005975">
    <property type="term" value="P:carbohydrate metabolic process"/>
    <property type="evidence" value="ECO:0007669"/>
    <property type="project" value="InterPro"/>
</dbReference>
<dbReference type="AlphaFoldDB" id="A0A0W0FBM5"/>
<evidence type="ECO:0000259" key="5">
    <source>
        <dbReference type="Pfam" id="PF21365"/>
    </source>
</evidence>
<dbReference type="CDD" id="cd14752">
    <property type="entry name" value="GH31_N"/>
    <property type="match status" value="1"/>
</dbReference>
<dbReference type="InterPro" id="IPR017853">
    <property type="entry name" value="GH"/>
</dbReference>
<evidence type="ECO:0000313" key="7">
    <source>
        <dbReference type="Proteomes" id="UP000054988"/>
    </source>
</evidence>
<dbReference type="eggNOG" id="KOG1066">
    <property type="taxonomic scope" value="Eukaryota"/>
</dbReference>
<evidence type="ECO:0000256" key="3">
    <source>
        <dbReference type="SAM" id="SignalP"/>
    </source>
</evidence>
<dbReference type="SUPFAM" id="SSF74650">
    <property type="entry name" value="Galactose mutarotase-like"/>
    <property type="match status" value="1"/>
</dbReference>
<dbReference type="Gene3D" id="2.60.40.1760">
    <property type="entry name" value="glycosyl hydrolase (family 31)"/>
    <property type="match status" value="1"/>
</dbReference>
<dbReference type="PANTHER" id="PTHR43863:SF2">
    <property type="entry name" value="MALTASE-GLUCOAMYLASE"/>
    <property type="match status" value="1"/>
</dbReference>
<evidence type="ECO:0008006" key="8">
    <source>
        <dbReference type="Google" id="ProtNLM"/>
    </source>
</evidence>
<evidence type="ECO:0000256" key="1">
    <source>
        <dbReference type="ARBA" id="ARBA00007806"/>
    </source>
</evidence>
<feature type="domain" description="Glycoside hydrolase family 31 TIM barrel" evidence="4">
    <location>
        <begin position="268"/>
        <end position="498"/>
    </location>
</feature>
<name>A0A0W0FBM5_MONRR</name>
<comment type="similarity">
    <text evidence="1 2">Belongs to the glycosyl hydrolase 31 family.</text>
</comment>
<dbReference type="InterPro" id="IPR000322">
    <property type="entry name" value="Glyco_hydro_31_TIM"/>
</dbReference>
<proteinExistence type="inferred from homology"/>
<keyword evidence="2" id="KW-0326">Glycosidase</keyword>
<dbReference type="InterPro" id="IPR048395">
    <property type="entry name" value="Glyco_hydro_31_C"/>
</dbReference>
<comment type="caution">
    <text evidence="6">The sequence shown here is derived from an EMBL/GenBank/DDBJ whole genome shotgun (WGS) entry which is preliminary data.</text>
</comment>
<feature type="domain" description="Glycosyl hydrolase family 31 C-terminal" evidence="5">
    <location>
        <begin position="610"/>
        <end position="725"/>
    </location>
</feature>
<dbReference type="Pfam" id="PF01055">
    <property type="entry name" value="Glyco_hydro_31_2nd"/>
    <property type="match status" value="1"/>
</dbReference>
<dbReference type="Gene3D" id="2.60.40.1180">
    <property type="entry name" value="Golgi alpha-mannosidase II"/>
    <property type="match status" value="1"/>
</dbReference>
<feature type="signal peptide" evidence="3">
    <location>
        <begin position="1"/>
        <end position="30"/>
    </location>
</feature>
<dbReference type="InterPro" id="IPR011013">
    <property type="entry name" value="Gal_mutarotase_sf_dom"/>
</dbReference>
<keyword evidence="3" id="KW-0732">Signal</keyword>
<sequence length="769" mass="86732">MHVLLAMLFKTPSMWWAVVVAALLSFRVNADYFEPNSTGIKIQNGFERVLIQPFGNHGFRVRTSIMRDPTGNEWSTLLDPPLEGPGGGQGLRHDIIIPYRGSGTIRNGDLIAQVTNGTISFLRAETNGSTTHLTSEYRDVKSLPPRYYIQQFLASSFAAEFSFSSDPDEQFYGAGQQACCDDNSVNKKGQVIDLINYNSHVTLPVYMSNKGYLQFFNLPSQGRVEFSPLRTRYTTSSTTVVDYYITTASPGDYDALQQQFTAVTGRQPTPPDFMLGYQQSKLRYYNQTQVIDIAQRFHDEQVNVSLIVVDFFAWKFQGDWSFDPEFWPDPEGMARQVKELTGAEMMVSVWPSVEDLSVNYNALQQKGLLATTRDGTGVHDSSTGVYIRLFDPTNPEAREFLWRRLNESYFSKGIHNFWIDQADGGVLGEPVENIGDGDVSNIPYARAFTQYYTGTQEATGKMYPWFQQQAIDEGFQNLTGLENLPTSCQYMSLTRSTFQVTVGVSAAASGISSWTLDIGGFVGLNVESEPDRELFVRWFAMGTFLPYMRVHGDRDCSIPTPRTPSNANACPNEPWAYGEDNFVILKKYIALRYQLVPYVKRLFEQLQATGKVIMRPLYYDFSLSDPFVVNGTKANDPSIVHQYMFGQRLLVAPVGEIGAMMKDVYLPLIPENLTGDTWRHWLVSFVAIVSYMTNGFLYRWTDEEFGPGGNTINVNATLDSIPVFYLGSKEDILSGSYVYIEQVEELHEHNERIWYPKIAGTHAGEPFSG</sequence>